<dbReference type="RefSeq" id="WP_149114551.1">
    <property type="nucleotide sequence ID" value="NZ_CP042425.1"/>
</dbReference>
<dbReference type="Gene3D" id="1.10.10.10">
    <property type="entry name" value="Winged helix-like DNA-binding domain superfamily/Winged helix DNA-binding domain"/>
    <property type="match status" value="1"/>
</dbReference>
<proteinExistence type="predicted"/>
<dbReference type="SUPFAM" id="SSF54427">
    <property type="entry name" value="NTF2-like"/>
    <property type="match status" value="1"/>
</dbReference>
<dbReference type="Pfam" id="PF08281">
    <property type="entry name" value="Sigma70_r4_2"/>
    <property type="match status" value="1"/>
</dbReference>
<dbReference type="InterPro" id="IPR007627">
    <property type="entry name" value="RNA_pol_sigma70_r2"/>
</dbReference>
<reference evidence="6" key="1">
    <citation type="submission" date="2019-08" db="EMBL/GenBank/DDBJ databases">
        <title>Limnoglobus roseus gen. nov., sp. nov., a novel freshwater planctomycete with a giant genome from the family Gemmataceae.</title>
        <authorList>
            <person name="Kulichevskaya I.S."/>
            <person name="Naumoff D.G."/>
            <person name="Miroshnikov K."/>
            <person name="Ivanova A."/>
            <person name="Philippov D.A."/>
            <person name="Hakobyan A."/>
            <person name="Rijpstra I.C."/>
            <person name="Sinninghe Damste J.S."/>
            <person name="Liesack W."/>
            <person name="Dedysh S.N."/>
        </authorList>
    </citation>
    <scope>NUCLEOTIDE SEQUENCE [LARGE SCALE GENOMIC DNA]</scope>
    <source>
        <strain evidence="6">PX52</strain>
    </source>
</reference>
<dbReference type="InterPro" id="IPR036388">
    <property type="entry name" value="WH-like_DNA-bd_sf"/>
</dbReference>
<dbReference type="EMBL" id="CP042425">
    <property type="protein sequence ID" value="QEL20233.1"/>
    <property type="molecule type" value="Genomic_DNA"/>
</dbReference>
<protein>
    <submittedName>
        <fullName evidence="5">RNA polymerase sigma-70 factor</fullName>
    </submittedName>
</protein>
<dbReference type="Gene3D" id="3.10.450.50">
    <property type="match status" value="1"/>
</dbReference>
<dbReference type="NCBIfam" id="TIGR02937">
    <property type="entry name" value="sigma70-ECF"/>
    <property type="match status" value="1"/>
</dbReference>
<dbReference type="GO" id="GO:0006352">
    <property type="term" value="P:DNA-templated transcription initiation"/>
    <property type="evidence" value="ECO:0007669"/>
    <property type="project" value="InterPro"/>
</dbReference>
<feature type="domain" description="RNA polymerase sigma factor 70 region 4 type 2" evidence="4">
    <location>
        <begin position="105"/>
        <end position="157"/>
    </location>
</feature>
<keyword evidence="6" id="KW-1185">Reference proteome</keyword>
<name>A0A5C1AQA5_9BACT</name>
<gene>
    <name evidence="5" type="ORF">PX52LOC_07325</name>
</gene>
<dbReference type="SUPFAM" id="SSF88946">
    <property type="entry name" value="Sigma2 domain of RNA polymerase sigma factors"/>
    <property type="match status" value="1"/>
</dbReference>
<dbReference type="PANTHER" id="PTHR30173">
    <property type="entry name" value="SIGMA 19 FACTOR"/>
    <property type="match status" value="1"/>
</dbReference>
<dbReference type="AlphaFoldDB" id="A0A5C1AQA5"/>
<dbReference type="GO" id="GO:0003677">
    <property type="term" value="F:DNA binding"/>
    <property type="evidence" value="ECO:0007669"/>
    <property type="project" value="InterPro"/>
</dbReference>
<evidence type="ECO:0000259" key="4">
    <source>
        <dbReference type="Pfam" id="PF08281"/>
    </source>
</evidence>
<dbReference type="InterPro" id="IPR013249">
    <property type="entry name" value="RNA_pol_sigma70_r4_t2"/>
</dbReference>
<dbReference type="Proteomes" id="UP000324974">
    <property type="component" value="Chromosome"/>
</dbReference>
<sequence length="318" mass="35125">MNDSPEADVERFRSKLLAVAYRMLGTAADAEDAVQDAYLRYHQHAAEVQSPEGWLVKTTTRLCLDRLRRAKREEYVGPWLPEPVPETWPGAAAVDRVELAESLSMAFLVLLETLSPVERAAYLLREVFGYEFDEIGDLLDKSPVNVRQITARAKKRLGRKERRFVPRVERADDLATRFFAACQAGDAPAIETLLAEDVTLYSDGGGKTFAAPKPVRGVRKVANLLAVVFRKLQKVGDLTVTLVNGRPGVVFTAGGKAVEVFSFDPVGDTVGSVYVVLNPDKLRRWSAPNGGDVAQSGPWEKKSDGRKTQLREAGRRAD</sequence>
<dbReference type="InterPro" id="IPR052704">
    <property type="entry name" value="ECF_Sigma-70_Domain"/>
</dbReference>
<accession>A0A5C1AQA5</accession>
<dbReference type="SUPFAM" id="SSF88659">
    <property type="entry name" value="Sigma3 and sigma4 domains of RNA polymerase sigma factors"/>
    <property type="match status" value="1"/>
</dbReference>
<evidence type="ECO:0000256" key="1">
    <source>
        <dbReference type="ARBA" id="ARBA00011344"/>
    </source>
</evidence>
<evidence type="ECO:0000256" key="2">
    <source>
        <dbReference type="SAM" id="MobiDB-lite"/>
    </source>
</evidence>
<feature type="domain" description="RNA polymerase sigma-70 region 2" evidence="3">
    <location>
        <begin position="9"/>
        <end position="72"/>
    </location>
</feature>
<dbReference type="Gene3D" id="1.10.1740.10">
    <property type="match status" value="1"/>
</dbReference>
<dbReference type="OrthoDB" id="3211555at2"/>
<dbReference type="NCBIfam" id="NF007214">
    <property type="entry name" value="PRK09636.1"/>
    <property type="match status" value="1"/>
</dbReference>
<dbReference type="Pfam" id="PF04542">
    <property type="entry name" value="Sigma70_r2"/>
    <property type="match status" value="1"/>
</dbReference>
<dbReference type="InterPro" id="IPR013325">
    <property type="entry name" value="RNA_pol_sigma_r2"/>
</dbReference>
<comment type="subunit">
    <text evidence="1">Interacts transiently with the RNA polymerase catalytic core formed by RpoA, RpoB, RpoC and RpoZ (2 alpha, 1 beta, 1 beta' and 1 omega subunit) to form the RNA polymerase holoenzyme that can initiate transcription.</text>
</comment>
<organism evidence="5 6">
    <name type="scientific">Limnoglobus roseus</name>
    <dbReference type="NCBI Taxonomy" id="2598579"/>
    <lineage>
        <taxon>Bacteria</taxon>
        <taxon>Pseudomonadati</taxon>
        <taxon>Planctomycetota</taxon>
        <taxon>Planctomycetia</taxon>
        <taxon>Gemmatales</taxon>
        <taxon>Gemmataceae</taxon>
        <taxon>Limnoglobus</taxon>
    </lineage>
</organism>
<feature type="compositionally biased region" description="Basic and acidic residues" evidence="2">
    <location>
        <begin position="299"/>
        <end position="318"/>
    </location>
</feature>
<dbReference type="InterPro" id="IPR013324">
    <property type="entry name" value="RNA_pol_sigma_r3/r4-like"/>
</dbReference>
<dbReference type="GO" id="GO:0016987">
    <property type="term" value="F:sigma factor activity"/>
    <property type="evidence" value="ECO:0007669"/>
    <property type="project" value="InterPro"/>
</dbReference>
<evidence type="ECO:0000313" key="6">
    <source>
        <dbReference type="Proteomes" id="UP000324974"/>
    </source>
</evidence>
<dbReference type="PANTHER" id="PTHR30173:SF36">
    <property type="entry name" value="ECF RNA POLYMERASE SIGMA FACTOR SIGJ"/>
    <property type="match status" value="1"/>
</dbReference>
<dbReference type="InterPro" id="IPR032710">
    <property type="entry name" value="NTF2-like_dom_sf"/>
</dbReference>
<dbReference type="InterPro" id="IPR014284">
    <property type="entry name" value="RNA_pol_sigma-70_dom"/>
</dbReference>
<evidence type="ECO:0000259" key="3">
    <source>
        <dbReference type="Pfam" id="PF04542"/>
    </source>
</evidence>
<feature type="region of interest" description="Disordered" evidence="2">
    <location>
        <begin position="286"/>
        <end position="318"/>
    </location>
</feature>
<evidence type="ECO:0000313" key="5">
    <source>
        <dbReference type="EMBL" id="QEL20233.1"/>
    </source>
</evidence>
<dbReference type="KEGG" id="lrs:PX52LOC_07325"/>